<evidence type="ECO:0000313" key="2">
    <source>
        <dbReference type="Proteomes" id="UP000278351"/>
    </source>
</evidence>
<reference evidence="1 2" key="1">
    <citation type="submission" date="2018-11" db="EMBL/GenBank/DDBJ databases">
        <title>Chitinophaga lutea sp.nov., isolate from arsenic contaminated soil.</title>
        <authorList>
            <person name="Zong Y."/>
        </authorList>
    </citation>
    <scope>NUCLEOTIDE SEQUENCE [LARGE SCALE GENOMIC DNA]</scope>
    <source>
        <strain evidence="1 2">ZY74</strain>
    </source>
</reference>
<dbReference type="Pfam" id="PF19630">
    <property type="entry name" value="DUF6134"/>
    <property type="match status" value="1"/>
</dbReference>
<dbReference type="Proteomes" id="UP000278351">
    <property type="component" value="Unassembled WGS sequence"/>
</dbReference>
<dbReference type="EMBL" id="RPDH01000001">
    <property type="protein sequence ID" value="RPE13037.1"/>
    <property type="molecule type" value="Genomic_DNA"/>
</dbReference>
<protein>
    <submittedName>
        <fullName evidence="1">Uncharacterized protein</fullName>
    </submittedName>
</protein>
<dbReference type="InterPro" id="IPR045767">
    <property type="entry name" value="DUF6134"/>
</dbReference>
<name>A0A3N4QAK1_9BACT</name>
<gene>
    <name evidence="1" type="ORF">EGT74_05730</name>
</gene>
<accession>A0A3N4QAK1</accession>
<organism evidence="1 2">
    <name type="scientific">Chitinophaga lutea</name>
    <dbReference type="NCBI Taxonomy" id="2488634"/>
    <lineage>
        <taxon>Bacteria</taxon>
        <taxon>Pseudomonadati</taxon>
        <taxon>Bacteroidota</taxon>
        <taxon>Chitinophagia</taxon>
        <taxon>Chitinophagales</taxon>
        <taxon>Chitinophagaceae</taxon>
        <taxon>Chitinophaga</taxon>
    </lineage>
</organism>
<keyword evidence="2" id="KW-1185">Reference proteome</keyword>
<proteinExistence type="predicted"/>
<comment type="caution">
    <text evidence="1">The sequence shown here is derived from an EMBL/GenBank/DDBJ whole genome shotgun (WGS) entry which is preliminary data.</text>
</comment>
<evidence type="ECO:0000313" key="1">
    <source>
        <dbReference type="EMBL" id="RPE13037.1"/>
    </source>
</evidence>
<sequence length="134" mass="15514">METDIEAVYQHNILIRARVTRVQAKANDDNRETLTEKAERGYNVTRKGVKAPFPVPQITFCVSDLYFAEPHDIKEVYSETMGRFLKIRQLEDGRYALVMQDGKQNFYTYSKGRLALVEINHALGKASFRLLEKK</sequence>
<dbReference type="AlphaFoldDB" id="A0A3N4QAK1"/>